<protein>
    <submittedName>
        <fullName evidence="2">Uncharacterized protein</fullName>
    </submittedName>
</protein>
<dbReference type="EMBL" id="JAFCMP010000062">
    <property type="protein sequence ID" value="KAG5188848.1"/>
    <property type="molecule type" value="Genomic_DNA"/>
</dbReference>
<comment type="caution">
    <text evidence="2">The sequence shown here is derived from an EMBL/GenBank/DDBJ whole genome shotgun (WGS) entry which is preliminary data.</text>
</comment>
<gene>
    <name evidence="2" type="ORF">JKP88DRAFT_253248</name>
</gene>
<proteinExistence type="predicted"/>
<sequence>MVAVVGDVSSGSFKSSASTNSSDANYSEAGSGFRHCQAQGPISGLAALSQYDSWQERVGQEKQAEHPVLAAPLLKGSLPKLAYHQWWWHPVRLCEEPAAVAAAAAIASTASRTSLAVWTLMLRAAAFYLAVSCSY</sequence>
<keyword evidence="3" id="KW-1185">Reference proteome</keyword>
<feature type="compositionally biased region" description="Polar residues" evidence="1">
    <location>
        <begin position="9"/>
        <end position="21"/>
    </location>
</feature>
<dbReference type="AlphaFoldDB" id="A0A835Z9C0"/>
<reference evidence="2" key="1">
    <citation type="submission" date="2021-02" db="EMBL/GenBank/DDBJ databases">
        <title>First Annotated Genome of the Yellow-green Alga Tribonema minus.</title>
        <authorList>
            <person name="Mahan K.M."/>
        </authorList>
    </citation>
    <scope>NUCLEOTIDE SEQUENCE</scope>
    <source>
        <strain evidence="2">UTEX B ZZ1240</strain>
    </source>
</reference>
<accession>A0A835Z9C0</accession>
<evidence type="ECO:0000313" key="2">
    <source>
        <dbReference type="EMBL" id="KAG5188848.1"/>
    </source>
</evidence>
<dbReference type="Proteomes" id="UP000664859">
    <property type="component" value="Unassembled WGS sequence"/>
</dbReference>
<feature type="region of interest" description="Disordered" evidence="1">
    <location>
        <begin position="1"/>
        <end position="21"/>
    </location>
</feature>
<evidence type="ECO:0000313" key="3">
    <source>
        <dbReference type="Proteomes" id="UP000664859"/>
    </source>
</evidence>
<organism evidence="2 3">
    <name type="scientific">Tribonema minus</name>
    <dbReference type="NCBI Taxonomy" id="303371"/>
    <lineage>
        <taxon>Eukaryota</taxon>
        <taxon>Sar</taxon>
        <taxon>Stramenopiles</taxon>
        <taxon>Ochrophyta</taxon>
        <taxon>PX clade</taxon>
        <taxon>Xanthophyceae</taxon>
        <taxon>Tribonematales</taxon>
        <taxon>Tribonemataceae</taxon>
        <taxon>Tribonema</taxon>
    </lineage>
</organism>
<name>A0A835Z9C0_9STRA</name>
<evidence type="ECO:0000256" key="1">
    <source>
        <dbReference type="SAM" id="MobiDB-lite"/>
    </source>
</evidence>